<dbReference type="Gene3D" id="3.40.50.300">
    <property type="entry name" value="P-loop containing nucleotide triphosphate hydrolases"/>
    <property type="match status" value="1"/>
</dbReference>
<gene>
    <name evidence="2" type="ORF">ACFQFQ_02330</name>
</gene>
<dbReference type="SUPFAM" id="SSF52540">
    <property type="entry name" value="P-loop containing nucleoside triphosphate hydrolases"/>
    <property type="match status" value="1"/>
</dbReference>
<dbReference type="EMBL" id="JBHSWG010000001">
    <property type="protein sequence ID" value="MFC6758599.1"/>
    <property type="molecule type" value="Genomic_DNA"/>
</dbReference>
<dbReference type="GO" id="GO:0005524">
    <property type="term" value="F:ATP binding"/>
    <property type="evidence" value="ECO:0007669"/>
    <property type="project" value="UniProtKB-KW"/>
</dbReference>
<dbReference type="Pfam" id="PF00004">
    <property type="entry name" value="AAA"/>
    <property type="match status" value="1"/>
</dbReference>
<dbReference type="Proteomes" id="UP001596353">
    <property type="component" value="Unassembled WGS sequence"/>
</dbReference>
<protein>
    <submittedName>
        <fullName evidence="2">ATP-binding protein</fullName>
    </submittedName>
</protein>
<dbReference type="InterPro" id="IPR003959">
    <property type="entry name" value="ATPase_AAA_core"/>
</dbReference>
<dbReference type="InterPro" id="IPR027417">
    <property type="entry name" value="P-loop_NTPase"/>
</dbReference>
<evidence type="ECO:0000259" key="1">
    <source>
        <dbReference type="Pfam" id="PF00004"/>
    </source>
</evidence>
<evidence type="ECO:0000313" key="3">
    <source>
        <dbReference type="Proteomes" id="UP001596353"/>
    </source>
</evidence>
<feature type="domain" description="ATPase AAA-type core" evidence="1">
    <location>
        <begin position="321"/>
        <end position="454"/>
    </location>
</feature>
<comment type="caution">
    <text evidence="2">The sequence shown here is derived from an EMBL/GenBank/DDBJ whole genome shotgun (WGS) entry which is preliminary data.</text>
</comment>
<keyword evidence="2" id="KW-0547">Nucleotide-binding</keyword>
<sequence length="713" mass="78699">MSQTSDAMELREEDIAKHVSVALSLLEGFDHAPRIGKAADEVPQSERSPGIGTRRRFRSTTPGLATRRTTPSGAVQLLARIEGADDGDTLVTPLQATVMHALRRATAIALAVAENVAEQSGLGDLKRANLEGSLPAARKSEFSELLAAEALVTLYVFGNATAYLLSSHLSETTVEVGDVDEVLTDNGQTALHGALWELDQDIAAHAQDDVRLVATVSAFAEALMEKVALRAQTAPRLEGFRGASWRVEADDFTVAGFSPASRAKSTKLTMTFKKPNEVVGNHIAKYQAMKLAKMLMAYDFDRRLNPFADLGGFIFTFMGDGAPGTGKTTLIQMMAGLISEYCGNAGYPFRYQNLSTDNIDSYQGKSGQNAKAFINNIIDPSVIGFGTIDDIDQLVSKRGDRQSSAGQLEITAVLMESFAGANTVVRGNCTFGMFSNYPENVDDALRQRAGARFLVDGPQTREDYVDILYLLMGKNHDIPLGDHNVFEAQAIKKAVAASFESHSRPHEAGLLRVYEAVRGEIGELDTINKLGTYLKGIQEADARFTGRAIKNITDAVKVRAMDFELPDEWMESPDLFLFKGYDEKKAMIEDMRQPITVEMVIQEINRYADSEFRYADKSDEVAIENAVREMGRMEEAKKRYLGGRGDFWSLLFLFGSCLTTASDFDFSRSVCGRFPDQDALFDINSRQPNPKYWDTESCILPRTIHYLRVERFQ</sequence>
<proteinExistence type="predicted"/>
<evidence type="ECO:0000313" key="2">
    <source>
        <dbReference type="EMBL" id="MFC6758599.1"/>
    </source>
</evidence>
<accession>A0ABW2AYV1</accession>
<keyword evidence="3" id="KW-1185">Reference proteome</keyword>
<organism evidence="2 3">
    <name type="scientific">Sulfitobacter porphyrae</name>
    <dbReference type="NCBI Taxonomy" id="1246864"/>
    <lineage>
        <taxon>Bacteria</taxon>
        <taxon>Pseudomonadati</taxon>
        <taxon>Pseudomonadota</taxon>
        <taxon>Alphaproteobacteria</taxon>
        <taxon>Rhodobacterales</taxon>
        <taxon>Roseobacteraceae</taxon>
        <taxon>Sulfitobacter</taxon>
    </lineage>
</organism>
<name>A0ABW2AYV1_9RHOB</name>
<reference evidence="3" key="1">
    <citation type="journal article" date="2019" name="Int. J. Syst. Evol. Microbiol.">
        <title>The Global Catalogue of Microorganisms (GCM) 10K type strain sequencing project: providing services to taxonomists for standard genome sequencing and annotation.</title>
        <authorList>
            <consortium name="The Broad Institute Genomics Platform"/>
            <consortium name="The Broad Institute Genome Sequencing Center for Infectious Disease"/>
            <person name="Wu L."/>
            <person name="Ma J."/>
        </authorList>
    </citation>
    <scope>NUCLEOTIDE SEQUENCE [LARGE SCALE GENOMIC DNA]</scope>
    <source>
        <strain evidence="3">CCUG 66188</strain>
    </source>
</reference>
<keyword evidence="2" id="KW-0067">ATP-binding</keyword>